<feature type="region of interest" description="Disordered" evidence="1">
    <location>
        <begin position="48"/>
        <end position="85"/>
    </location>
</feature>
<sequence length="85" mass="9916">MDLTMYFLIGIFGPIFILLAIIVAKMIKLKALPDSRYTPFDYATGQTNVEYHEEKEEKEDEDEQGDDKNKYLKSKKSAKKPHKFI</sequence>
<evidence type="ECO:0000256" key="1">
    <source>
        <dbReference type="SAM" id="MobiDB-lite"/>
    </source>
</evidence>
<feature type="compositionally biased region" description="Basic residues" evidence="1">
    <location>
        <begin position="71"/>
        <end position="85"/>
    </location>
</feature>
<proteinExistence type="predicted"/>
<dbReference type="AlphaFoldDB" id="A0A329MQZ3"/>
<feature type="transmembrane region" description="Helical" evidence="2">
    <location>
        <begin position="6"/>
        <end position="27"/>
    </location>
</feature>
<dbReference type="Pfam" id="PF13131">
    <property type="entry name" value="DUF3951"/>
    <property type="match status" value="1"/>
</dbReference>
<dbReference type="RefSeq" id="WP_113030741.1">
    <property type="nucleotide sequence ID" value="NZ_QMFB01000004.1"/>
</dbReference>
<comment type="caution">
    <text evidence="3">The sequence shown here is derived from an EMBL/GenBank/DDBJ whole genome shotgun (WGS) entry which is preliminary data.</text>
</comment>
<keyword evidence="2" id="KW-0472">Membrane</keyword>
<keyword evidence="2" id="KW-0812">Transmembrane</keyword>
<gene>
    <name evidence="3" type="ORF">DQG23_10385</name>
</gene>
<keyword evidence="2" id="KW-1133">Transmembrane helix</keyword>
<accession>A0A329MQZ3</accession>
<name>A0A329MQZ3_9BACL</name>
<evidence type="ECO:0000313" key="3">
    <source>
        <dbReference type="EMBL" id="RAV21726.1"/>
    </source>
</evidence>
<evidence type="ECO:0000256" key="2">
    <source>
        <dbReference type="SAM" id="Phobius"/>
    </source>
</evidence>
<dbReference type="InterPro" id="IPR025028">
    <property type="entry name" value="DUF3951"/>
</dbReference>
<dbReference type="OrthoDB" id="2476430at2"/>
<organism evidence="3 4">
    <name type="scientific">Paenibacillus contaminans</name>
    <dbReference type="NCBI Taxonomy" id="450362"/>
    <lineage>
        <taxon>Bacteria</taxon>
        <taxon>Bacillati</taxon>
        <taxon>Bacillota</taxon>
        <taxon>Bacilli</taxon>
        <taxon>Bacillales</taxon>
        <taxon>Paenibacillaceae</taxon>
        <taxon>Paenibacillus</taxon>
    </lineage>
</organism>
<protein>
    <submittedName>
        <fullName evidence="3">DUF3951 domain-containing protein</fullName>
    </submittedName>
</protein>
<dbReference type="Proteomes" id="UP000250369">
    <property type="component" value="Unassembled WGS sequence"/>
</dbReference>
<reference evidence="3 4" key="1">
    <citation type="journal article" date="2009" name="Int. J. Syst. Evol. Microbiol.">
        <title>Paenibacillus contaminans sp. nov., isolated from a contaminated laboratory plate.</title>
        <authorList>
            <person name="Chou J.H."/>
            <person name="Lee J.H."/>
            <person name="Lin M.C."/>
            <person name="Chang P.S."/>
            <person name="Arun A.B."/>
            <person name="Young C.C."/>
            <person name="Chen W.M."/>
        </authorList>
    </citation>
    <scope>NUCLEOTIDE SEQUENCE [LARGE SCALE GENOMIC DNA]</scope>
    <source>
        <strain evidence="3 4">CKOBP-6</strain>
    </source>
</reference>
<keyword evidence="4" id="KW-1185">Reference proteome</keyword>
<dbReference type="EMBL" id="QMFB01000004">
    <property type="protein sequence ID" value="RAV21726.1"/>
    <property type="molecule type" value="Genomic_DNA"/>
</dbReference>
<feature type="compositionally biased region" description="Acidic residues" evidence="1">
    <location>
        <begin position="56"/>
        <end position="65"/>
    </location>
</feature>
<evidence type="ECO:0000313" key="4">
    <source>
        <dbReference type="Proteomes" id="UP000250369"/>
    </source>
</evidence>